<name>A0AAV8WA46_9CUCU</name>
<evidence type="ECO:0000256" key="5">
    <source>
        <dbReference type="ARBA" id="ARBA00022692"/>
    </source>
</evidence>
<dbReference type="CDD" id="cd02004">
    <property type="entry name" value="TPP_BZL_OCoD_HPCL"/>
    <property type="match status" value="1"/>
</dbReference>
<dbReference type="InterPro" id="IPR029061">
    <property type="entry name" value="THDP-binding"/>
</dbReference>
<evidence type="ECO:0000256" key="4">
    <source>
        <dbReference type="ARBA" id="ARBA00022448"/>
    </source>
</evidence>
<evidence type="ECO:0000313" key="20">
    <source>
        <dbReference type="Proteomes" id="UP001159042"/>
    </source>
</evidence>
<dbReference type="PANTHER" id="PTHR43710">
    <property type="entry name" value="2-HYDROXYACYL-COA LYASE"/>
    <property type="match status" value="1"/>
</dbReference>
<evidence type="ECO:0000256" key="16">
    <source>
        <dbReference type="ARBA" id="ARBA00048738"/>
    </source>
</evidence>
<keyword evidence="11 17" id="KW-0472">Membrane</keyword>
<protein>
    <recommendedName>
        <fullName evidence="15">2-hydroxyacyl-CoA lyase</fullName>
        <ecNumber evidence="15">4.1.2.63</ecNumber>
    </recommendedName>
</protein>
<proteinExistence type="inferred from homology"/>
<dbReference type="GO" id="GO:0030976">
    <property type="term" value="F:thiamine pyrophosphate binding"/>
    <property type="evidence" value="ECO:0007669"/>
    <property type="project" value="InterPro"/>
</dbReference>
<keyword evidence="6" id="KW-0479">Metal-binding</keyword>
<evidence type="ECO:0000256" key="1">
    <source>
        <dbReference type="ARBA" id="ARBA00001964"/>
    </source>
</evidence>
<keyword evidence="7" id="KW-0460">Magnesium</keyword>
<dbReference type="InterPro" id="IPR012000">
    <property type="entry name" value="Thiamin_PyroP_enz_cen_dom"/>
</dbReference>
<comment type="subcellular location">
    <subcellularLocation>
        <location evidence="2">Membrane</location>
        <topology evidence="2">Multi-pass membrane protein</topology>
    </subcellularLocation>
</comment>
<dbReference type="Gene3D" id="1.20.1250.20">
    <property type="entry name" value="MFS general substrate transporter like domains"/>
    <property type="match status" value="2"/>
</dbReference>
<evidence type="ECO:0000256" key="3">
    <source>
        <dbReference type="ARBA" id="ARBA00007812"/>
    </source>
</evidence>
<feature type="transmembrane region" description="Helical" evidence="17">
    <location>
        <begin position="364"/>
        <end position="382"/>
    </location>
</feature>
<evidence type="ECO:0000256" key="8">
    <source>
        <dbReference type="ARBA" id="ARBA00022847"/>
    </source>
</evidence>
<feature type="transmembrane region" description="Helical" evidence="17">
    <location>
        <begin position="419"/>
        <end position="446"/>
    </location>
</feature>
<keyword evidence="9 17" id="KW-1133">Transmembrane helix</keyword>
<feature type="domain" description="Major facilitator superfamily (MFS) profile" evidence="18">
    <location>
        <begin position="43"/>
        <end position="480"/>
    </location>
</feature>
<dbReference type="PROSITE" id="PS50850">
    <property type="entry name" value="MFS"/>
    <property type="match status" value="1"/>
</dbReference>
<dbReference type="FunFam" id="3.40.50.970:FF:000027">
    <property type="entry name" value="2-hydroxyacyl-CoA lyase 1"/>
    <property type="match status" value="1"/>
</dbReference>
<organism evidence="19 20">
    <name type="scientific">Exocentrus adspersus</name>
    <dbReference type="NCBI Taxonomy" id="1586481"/>
    <lineage>
        <taxon>Eukaryota</taxon>
        <taxon>Metazoa</taxon>
        <taxon>Ecdysozoa</taxon>
        <taxon>Arthropoda</taxon>
        <taxon>Hexapoda</taxon>
        <taxon>Insecta</taxon>
        <taxon>Pterygota</taxon>
        <taxon>Neoptera</taxon>
        <taxon>Endopterygota</taxon>
        <taxon>Coleoptera</taxon>
        <taxon>Polyphaga</taxon>
        <taxon>Cucujiformia</taxon>
        <taxon>Chrysomeloidea</taxon>
        <taxon>Cerambycidae</taxon>
        <taxon>Lamiinae</taxon>
        <taxon>Acanthocinini</taxon>
        <taxon>Exocentrus</taxon>
    </lineage>
</organism>
<evidence type="ECO:0000256" key="11">
    <source>
        <dbReference type="ARBA" id="ARBA00023136"/>
    </source>
</evidence>
<evidence type="ECO:0000256" key="7">
    <source>
        <dbReference type="ARBA" id="ARBA00022842"/>
    </source>
</evidence>
<evidence type="ECO:0000259" key="18">
    <source>
        <dbReference type="PROSITE" id="PS50850"/>
    </source>
</evidence>
<keyword evidence="10" id="KW-0786">Thiamine pyrophosphate</keyword>
<gene>
    <name evidence="19" type="ORF">NQ315_001987</name>
</gene>
<dbReference type="InterPro" id="IPR036259">
    <property type="entry name" value="MFS_trans_sf"/>
</dbReference>
<evidence type="ECO:0000256" key="17">
    <source>
        <dbReference type="SAM" id="Phobius"/>
    </source>
</evidence>
<comment type="catalytic activity">
    <reaction evidence="13">
        <text>a 2-hydroxy-3-methyl fatty acyl-CoA = a 2-methyl-branched fatty aldehyde + formyl-CoA</text>
        <dbReference type="Rhea" id="RHEA:25375"/>
        <dbReference type="ChEBI" id="CHEBI:49188"/>
        <dbReference type="ChEBI" id="CHEBI:57376"/>
        <dbReference type="ChEBI" id="CHEBI:58783"/>
        <dbReference type="EC" id="4.1.2.63"/>
    </reaction>
    <physiologicalReaction direction="left-to-right" evidence="13">
        <dbReference type="Rhea" id="RHEA:25376"/>
    </physiologicalReaction>
</comment>
<accession>A0AAV8WA46</accession>
<comment type="caution">
    <text evidence="19">The sequence shown here is derived from an EMBL/GenBank/DDBJ whole genome shotgun (WGS) entry which is preliminary data.</text>
</comment>
<dbReference type="GO" id="GO:0016020">
    <property type="term" value="C:membrane"/>
    <property type="evidence" value="ECO:0007669"/>
    <property type="project" value="UniProtKB-SubCell"/>
</dbReference>
<feature type="transmembrane region" description="Helical" evidence="17">
    <location>
        <begin position="388"/>
        <end position="407"/>
    </location>
</feature>
<dbReference type="AlphaFoldDB" id="A0AAV8WA46"/>
<evidence type="ECO:0000313" key="19">
    <source>
        <dbReference type="EMBL" id="KAJ8923428.1"/>
    </source>
</evidence>
<dbReference type="SUPFAM" id="SSF52467">
    <property type="entry name" value="DHS-like NAD/FAD-binding domain"/>
    <property type="match status" value="1"/>
</dbReference>
<dbReference type="Proteomes" id="UP001159042">
    <property type="component" value="Unassembled WGS sequence"/>
</dbReference>
<comment type="catalytic activity">
    <reaction evidence="14">
        <text>an (R)-2-hydroxy-long-chain-fatty acyl-CoA = a long-chain fatty aldehyde + formyl-CoA</text>
        <dbReference type="Rhea" id="RHEA:67444"/>
        <dbReference type="ChEBI" id="CHEBI:17176"/>
        <dbReference type="ChEBI" id="CHEBI:57376"/>
        <dbReference type="ChEBI" id="CHEBI:170012"/>
        <dbReference type="EC" id="4.1.2.63"/>
    </reaction>
    <physiologicalReaction direction="left-to-right" evidence="14">
        <dbReference type="Rhea" id="RHEA:67445"/>
    </physiologicalReaction>
</comment>
<keyword evidence="5 17" id="KW-0812">Transmembrane</keyword>
<feature type="transmembrane region" description="Helical" evidence="17">
    <location>
        <begin position="134"/>
        <end position="153"/>
    </location>
</feature>
<dbReference type="InterPro" id="IPR020846">
    <property type="entry name" value="MFS_dom"/>
</dbReference>
<evidence type="ECO:0000256" key="6">
    <source>
        <dbReference type="ARBA" id="ARBA00022723"/>
    </source>
</evidence>
<dbReference type="InterPro" id="IPR029035">
    <property type="entry name" value="DHS-like_NAD/FAD-binding_dom"/>
</dbReference>
<comment type="catalytic activity">
    <reaction evidence="16">
        <text>2-hydroxyoctadecanoyl-CoA = heptadecanal + formyl-CoA</text>
        <dbReference type="Rhea" id="RHEA:55196"/>
        <dbReference type="ChEBI" id="CHEBI:57376"/>
        <dbReference type="ChEBI" id="CHEBI:74116"/>
        <dbReference type="ChEBI" id="CHEBI:138631"/>
    </reaction>
    <physiologicalReaction direction="left-to-right" evidence="16">
        <dbReference type="Rhea" id="RHEA:55197"/>
    </physiologicalReaction>
</comment>
<dbReference type="GO" id="GO:0106359">
    <property type="term" value="F:2-hydroxyacyl-CoA lyase activity"/>
    <property type="evidence" value="ECO:0007669"/>
    <property type="project" value="UniProtKB-EC"/>
</dbReference>
<dbReference type="InterPro" id="IPR011766">
    <property type="entry name" value="TPP_enzyme_TPP-bd"/>
</dbReference>
<feature type="transmembrane region" description="Helical" evidence="17">
    <location>
        <begin position="283"/>
        <end position="305"/>
    </location>
</feature>
<dbReference type="Gene3D" id="3.40.50.1220">
    <property type="entry name" value="TPP-binding domain"/>
    <property type="match status" value="1"/>
</dbReference>
<evidence type="ECO:0000256" key="13">
    <source>
        <dbReference type="ARBA" id="ARBA00044451"/>
    </source>
</evidence>
<dbReference type="FunFam" id="3.40.50.1220:FF:000006">
    <property type="entry name" value="2-hydroxyacyl-CoA lyase 1"/>
    <property type="match status" value="1"/>
</dbReference>
<dbReference type="InterPro" id="IPR012001">
    <property type="entry name" value="Thiamin_PyroP_enz_TPP-bd_dom"/>
</dbReference>
<dbReference type="GO" id="GO:0015293">
    <property type="term" value="F:symporter activity"/>
    <property type="evidence" value="ECO:0007669"/>
    <property type="project" value="UniProtKB-KW"/>
</dbReference>
<dbReference type="EMBL" id="JANEYG010000005">
    <property type="protein sequence ID" value="KAJ8923428.1"/>
    <property type="molecule type" value="Genomic_DNA"/>
</dbReference>
<evidence type="ECO:0000256" key="14">
    <source>
        <dbReference type="ARBA" id="ARBA00044454"/>
    </source>
</evidence>
<dbReference type="SUPFAM" id="SSF52518">
    <property type="entry name" value="Thiamin diphosphate-binding fold (THDP-binding)"/>
    <property type="match status" value="2"/>
</dbReference>
<evidence type="ECO:0000256" key="10">
    <source>
        <dbReference type="ARBA" id="ARBA00023052"/>
    </source>
</evidence>
<keyword evidence="20" id="KW-1185">Reference proteome</keyword>
<dbReference type="Pfam" id="PF00205">
    <property type="entry name" value="TPP_enzyme_M"/>
    <property type="match status" value="1"/>
</dbReference>
<sequence>MQNNRESTEMVEVEDLLNKDRNVVQSRKNIQCKVPIRFWIACMVFFTTYINYTTRVNMSISIVSMVAGSGGKKDIPECLREKGSNDTGNTTLPDYGPRYEWNEHIQSQILGSYFWGYVILSLPGGFIAEWLGPYWTIIGTEAISAVMNFVSIYAPDIHWGFLVFCRFIVGLCAGPTYPALQCLIARWAPPAEKGKFVAALMGNTLGTCVTWPLVGSITKSYGWDWGFHVVTIQKVVFLAIFAFITADSPADHKMISEEEKDFIAESQAGTVTKAKAVPPYLKIFTSLPFWALQVLHFGNLWGLYLQITNVPKYLSQVIGFDIKNAGFLAALPHLTRLFLGTGFGSLGDYLKKKKGVPNKFIRKFFVLFSHIFPGVFMIGIIFCGCDSVPIVVLLILSQAVNGAAVLTNLSNPQDLAPNFAGSIFGIISFIGGMTGFIVPAVTGAFIYENSGVEEYKGVFILGGCMYIGCGLFFIIFGRTETQKWNEKKDSQEEAAGASQPPKYLYKSKSCYVKKCFLWSREVKLSGFANGIEYVFGIIGYPVIELSMALQMADIHYIGMRNEQAACYAAQAIGYLTGTPGVVLVVSGPGLLHTFGGLANAQINCWPVLVIGGSAPQDHEGIGGFQECNQVDLARPYCKYSARPASISLIPMHVEKAIRVTKTGRPGAAYLDFPANILAGRVPIDTIPDQYGPTPVPVIYPNPAAIQEAVKVLLKAKRPLVIVGKGAAYAKAEKEVRELIDTTNLPFLATPMGKGVVPDTSPKCIAPARSLALQQADVILLLGARLNWILHFGRHPRFSPDIKVIQIDVCAEELHNSVKSEVAIQSDIKPAVAQILEGLKSNSFAMVADVSTPLNYYTVFHNLYESLPQNCIIVSEGANTMDIGRSMLFNDLPRHRLDAGTFGTMGVGPGFAIAAALYCRHYHPNKRVICVEGDSAFGFSGMEVETMVRYKLPITIVVVNNSGIYTGMEPEVYKEIQESGEVTKVTPPACLTYATRYENMMSLFGRVGYFVKTIPELKKVVQEALQVNDGPTVINVIINPTADRKPQTFRWLTESKL</sequence>
<feature type="transmembrane region" description="Helical" evidence="17">
    <location>
        <begin position="458"/>
        <end position="477"/>
    </location>
</feature>
<dbReference type="Pfam" id="PF02775">
    <property type="entry name" value="TPP_enzyme_C"/>
    <property type="match status" value="1"/>
</dbReference>
<dbReference type="GO" id="GO:0005777">
    <property type="term" value="C:peroxisome"/>
    <property type="evidence" value="ECO:0007669"/>
    <property type="project" value="TreeGrafter"/>
</dbReference>
<evidence type="ECO:0000256" key="9">
    <source>
        <dbReference type="ARBA" id="ARBA00022989"/>
    </source>
</evidence>
<dbReference type="CDD" id="cd07035">
    <property type="entry name" value="TPP_PYR_POX_like"/>
    <property type="match status" value="1"/>
</dbReference>
<comment type="cofactor">
    <cofactor evidence="1">
        <name>thiamine diphosphate</name>
        <dbReference type="ChEBI" id="CHEBI:58937"/>
    </cofactor>
</comment>
<keyword evidence="4" id="KW-0813">Transport</keyword>
<comment type="similarity">
    <text evidence="3">Belongs to the TPP enzyme family.</text>
</comment>
<dbReference type="InterPro" id="IPR045025">
    <property type="entry name" value="HACL1-like"/>
</dbReference>
<evidence type="ECO:0000256" key="2">
    <source>
        <dbReference type="ARBA" id="ARBA00004141"/>
    </source>
</evidence>
<feature type="transmembrane region" description="Helical" evidence="17">
    <location>
        <begin position="34"/>
        <end position="52"/>
    </location>
</feature>
<dbReference type="SUPFAM" id="SSF103473">
    <property type="entry name" value="MFS general substrate transporter"/>
    <property type="match status" value="1"/>
</dbReference>
<feature type="transmembrane region" description="Helical" evidence="17">
    <location>
        <begin position="159"/>
        <end position="184"/>
    </location>
</feature>
<dbReference type="GO" id="GO:0001561">
    <property type="term" value="P:fatty acid alpha-oxidation"/>
    <property type="evidence" value="ECO:0007669"/>
    <property type="project" value="TreeGrafter"/>
</dbReference>
<dbReference type="GO" id="GO:0000287">
    <property type="term" value="F:magnesium ion binding"/>
    <property type="evidence" value="ECO:0007669"/>
    <property type="project" value="InterPro"/>
</dbReference>
<dbReference type="InterPro" id="IPR011701">
    <property type="entry name" value="MFS"/>
</dbReference>
<dbReference type="Pfam" id="PF07690">
    <property type="entry name" value="MFS_1"/>
    <property type="match status" value="1"/>
</dbReference>
<evidence type="ECO:0000256" key="12">
    <source>
        <dbReference type="ARBA" id="ARBA00023239"/>
    </source>
</evidence>
<feature type="transmembrane region" description="Helical" evidence="17">
    <location>
        <begin position="226"/>
        <end position="246"/>
    </location>
</feature>
<dbReference type="Gene3D" id="3.40.50.970">
    <property type="match status" value="2"/>
</dbReference>
<feature type="transmembrane region" description="Helical" evidence="17">
    <location>
        <begin position="196"/>
        <end position="214"/>
    </location>
</feature>
<keyword evidence="8" id="KW-0769">Symport</keyword>
<keyword evidence="12" id="KW-0456">Lyase</keyword>
<dbReference type="FunFam" id="1.20.1250.20:FF:000423">
    <property type="entry name" value="Putative inorganic phosphate cotransporter-like Protein"/>
    <property type="match status" value="1"/>
</dbReference>
<dbReference type="FunFam" id="1.20.1250.20:FF:000003">
    <property type="entry name" value="Solute carrier family 17 member 3"/>
    <property type="match status" value="1"/>
</dbReference>
<dbReference type="PANTHER" id="PTHR43710:SF2">
    <property type="entry name" value="2-HYDROXYACYL-COA LYASE 1"/>
    <property type="match status" value="1"/>
</dbReference>
<dbReference type="EC" id="4.1.2.63" evidence="15"/>
<dbReference type="Pfam" id="PF02776">
    <property type="entry name" value="TPP_enzyme_N"/>
    <property type="match status" value="1"/>
</dbReference>
<reference evidence="19 20" key="1">
    <citation type="journal article" date="2023" name="Insect Mol. Biol.">
        <title>Genome sequencing provides insights into the evolution of gene families encoding plant cell wall-degrading enzymes in longhorned beetles.</title>
        <authorList>
            <person name="Shin N.R."/>
            <person name="Okamura Y."/>
            <person name="Kirsch R."/>
            <person name="Pauchet Y."/>
        </authorList>
    </citation>
    <scope>NUCLEOTIDE SEQUENCE [LARGE SCALE GENOMIC DNA]</scope>
    <source>
        <strain evidence="19">EAD_L_NR</strain>
    </source>
</reference>
<evidence type="ECO:0000256" key="15">
    <source>
        <dbReference type="ARBA" id="ARBA00044518"/>
    </source>
</evidence>